<dbReference type="OrthoDB" id="114660at2759"/>
<dbReference type="EMBL" id="JOJR01000795">
    <property type="protein sequence ID" value="RCN34335.1"/>
    <property type="molecule type" value="Genomic_DNA"/>
</dbReference>
<dbReference type="Proteomes" id="UP000252519">
    <property type="component" value="Unassembled WGS sequence"/>
</dbReference>
<reference evidence="1 2" key="1">
    <citation type="submission" date="2014-10" db="EMBL/GenBank/DDBJ databases">
        <title>Draft genome of the hookworm Ancylostoma caninum.</title>
        <authorList>
            <person name="Mitreva M."/>
        </authorList>
    </citation>
    <scope>NUCLEOTIDE SEQUENCE [LARGE SCALE GENOMIC DNA]</scope>
    <source>
        <strain evidence="1 2">Baltimore</strain>
    </source>
</reference>
<evidence type="ECO:0000313" key="2">
    <source>
        <dbReference type="Proteomes" id="UP000252519"/>
    </source>
</evidence>
<protein>
    <submittedName>
        <fullName evidence="1">Uncharacterized protein</fullName>
    </submittedName>
</protein>
<accession>A0A368FU63</accession>
<name>A0A368FU63_ANCCA</name>
<gene>
    <name evidence="1" type="ORF">ANCCAN_19821</name>
</gene>
<dbReference type="AlphaFoldDB" id="A0A368FU63"/>
<dbReference type="STRING" id="29170.A0A368FU63"/>
<comment type="caution">
    <text evidence="1">The sequence shown here is derived from an EMBL/GenBank/DDBJ whole genome shotgun (WGS) entry which is preliminary data.</text>
</comment>
<evidence type="ECO:0000313" key="1">
    <source>
        <dbReference type="EMBL" id="RCN34335.1"/>
    </source>
</evidence>
<organism evidence="1 2">
    <name type="scientific">Ancylostoma caninum</name>
    <name type="common">Dog hookworm</name>
    <dbReference type="NCBI Taxonomy" id="29170"/>
    <lineage>
        <taxon>Eukaryota</taxon>
        <taxon>Metazoa</taxon>
        <taxon>Ecdysozoa</taxon>
        <taxon>Nematoda</taxon>
        <taxon>Chromadorea</taxon>
        <taxon>Rhabditida</taxon>
        <taxon>Rhabditina</taxon>
        <taxon>Rhabditomorpha</taxon>
        <taxon>Strongyloidea</taxon>
        <taxon>Ancylostomatidae</taxon>
        <taxon>Ancylostomatinae</taxon>
        <taxon>Ancylostoma</taxon>
    </lineage>
</organism>
<keyword evidence="2" id="KW-1185">Reference proteome</keyword>
<sequence>MIVAAVFLLTIILKLFWNRRTIHGSKYMRAARRQRRSNQQCPNAKTVAPDSIQRLISEEMVEGDQLKWTVRVTGDPLSRVC</sequence>
<proteinExistence type="predicted"/>